<dbReference type="AlphaFoldDB" id="A0A410QA55"/>
<dbReference type="RefSeq" id="WP_071139663.1">
    <property type="nucleotide sequence ID" value="NZ_CP035282.1"/>
</dbReference>
<evidence type="ECO:0000313" key="2">
    <source>
        <dbReference type="EMBL" id="QAT60778.1"/>
    </source>
</evidence>
<dbReference type="EMBL" id="CP035282">
    <property type="protein sequence ID" value="QAT60778.1"/>
    <property type="molecule type" value="Genomic_DNA"/>
</dbReference>
<feature type="transmembrane region" description="Helical" evidence="1">
    <location>
        <begin position="30"/>
        <end position="50"/>
    </location>
</feature>
<keyword evidence="1" id="KW-0472">Membrane</keyword>
<dbReference type="KEGG" id="spoa:EQM13_03870"/>
<evidence type="ECO:0000313" key="3">
    <source>
        <dbReference type="Proteomes" id="UP000287969"/>
    </source>
</evidence>
<proteinExistence type="predicted"/>
<feature type="transmembrane region" description="Helical" evidence="1">
    <location>
        <begin position="132"/>
        <end position="165"/>
    </location>
</feature>
<sequence length="265" mass="30182">MKGKSGFITFILSFIPGLSHFYLGFKERGTIFLIVFLGSILSMVGLTVVFNNDGFAAILFFMLCIIWLVALIDAFSIRKKYFMEEQANISMDEKEENIGDMKESNKKAIALAFSIVPGAGHMYLGYQKKGLIMMTAFFFVLFFIGWTNLNMFLFVLPVLWFYSFFDALHSVDGKNVEDEEISFALPKIKPEWIGWCLIVMGVLVVIERVLYPILNISYQVKNYVQTGIVSLIFIVVGIKLLIGEKRMEDKSDEEIDDGNKGEDQK</sequence>
<keyword evidence="1" id="KW-1133">Transmembrane helix</keyword>
<feature type="transmembrane region" description="Helical" evidence="1">
    <location>
        <begin position="6"/>
        <end position="23"/>
    </location>
</feature>
<feature type="transmembrane region" description="Helical" evidence="1">
    <location>
        <begin position="108"/>
        <end position="126"/>
    </location>
</feature>
<protein>
    <recommendedName>
        <fullName evidence="4">TM2 domain-containing protein</fullName>
    </recommendedName>
</protein>
<gene>
    <name evidence="2" type="ORF">EQM13_03870</name>
</gene>
<dbReference type="Proteomes" id="UP000287969">
    <property type="component" value="Chromosome"/>
</dbReference>
<feature type="transmembrane region" description="Helical" evidence="1">
    <location>
        <begin position="223"/>
        <end position="242"/>
    </location>
</feature>
<reference evidence="3" key="1">
    <citation type="submission" date="2019-01" db="EMBL/GenBank/DDBJ databases">
        <title>Draft genomes of a novel of Sporanaerobacter strains.</title>
        <authorList>
            <person name="Ma S."/>
        </authorList>
    </citation>
    <scope>NUCLEOTIDE SEQUENCE [LARGE SCALE GENOMIC DNA]</scope>
    <source>
        <strain evidence="3">NJN-17</strain>
    </source>
</reference>
<name>A0A410QA55_9FIRM</name>
<dbReference type="OrthoDB" id="82335at2"/>
<evidence type="ECO:0000256" key="1">
    <source>
        <dbReference type="SAM" id="Phobius"/>
    </source>
</evidence>
<feature type="transmembrane region" description="Helical" evidence="1">
    <location>
        <begin position="56"/>
        <end position="75"/>
    </location>
</feature>
<organism evidence="2 3">
    <name type="scientific">Acidilutibacter cellobiosedens</name>
    <dbReference type="NCBI Taxonomy" id="2507161"/>
    <lineage>
        <taxon>Bacteria</taxon>
        <taxon>Bacillati</taxon>
        <taxon>Bacillota</taxon>
        <taxon>Tissierellia</taxon>
        <taxon>Tissierellales</taxon>
        <taxon>Acidilutibacteraceae</taxon>
        <taxon>Acidilutibacter</taxon>
    </lineage>
</organism>
<accession>A0A410QA55</accession>
<evidence type="ECO:0008006" key="4">
    <source>
        <dbReference type="Google" id="ProtNLM"/>
    </source>
</evidence>
<keyword evidence="1" id="KW-0812">Transmembrane</keyword>
<keyword evidence="3" id="KW-1185">Reference proteome</keyword>
<feature type="transmembrane region" description="Helical" evidence="1">
    <location>
        <begin position="192"/>
        <end position="211"/>
    </location>
</feature>